<proteinExistence type="predicted"/>
<name>A0A0F9KL12_9ZZZZ</name>
<comment type="caution">
    <text evidence="1">The sequence shown here is derived from an EMBL/GenBank/DDBJ whole genome shotgun (WGS) entry which is preliminary data.</text>
</comment>
<sequence length="109" mass="12214">MPRGKGRRRDAKSLVSTIEKLEMTATELSLALGMSRTFISDCILKDAAPMWTDLACECLLRRVRKNENKELYMMSIPKSQVSTVKAILNGLNIPITVISFLSNPSQIKE</sequence>
<dbReference type="EMBL" id="LAZR01014779">
    <property type="protein sequence ID" value="KKM15980.1"/>
    <property type="molecule type" value="Genomic_DNA"/>
</dbReference>
<organism evidence="1">
    <name type="scientific">marine sediment metagenome</name>
    <dbReference type="NCBI Taxonomy" id="412755"/>
    <lineage>
        <taxon>unclassified sequences</taxon>
        <taxon>metagenomes</taxon>
        <taxon>ecological metagenomes</taxon>
    </lineage>
</organism>
<dbReference type="AlphaFoldDB" id="A0A0F9KL12"/>
<protein>
    <submittedName>
        <fullName evidence="1">Uncharacterized protein</fullName>
    </submittedName>
</protein>
<reference evidence="1" key="1">
    <citation type="journal article" date="2015" name="Nature">
        <title>Complex archaea that bridge the gap between prokaryotes and eukaryotes.</title>
        <authorList>
            <person name="Spang A."/>
            <person name="Saw J.H."/>
            <person name="Jorgensen S.L."/>
            <person name="Zaremba-Niedzwiedzka K."/>
            <person name="Martijn J."/>
            <person name="Lind A.E."/>
            <person name="van Eijk R."/>
            <person name="Schleper C."/>
            <person name="Guy L."/>
            <person name="Ettema T.J."/>
        </authorList>
    </citation>
    <scope>NUCLEOTIDE SEQUENCE</scope>
</reference>
<evidence type="ECO:0000313" key="1">
    <source>
        <dbReference type="EMBL" id="KKM15980.1"/>
    </source>
</evidence>
<accession>A0A0F9KL12</accession>
<gene>
    <name evidence="1" type="ORF">LCGC14_1690400</name>
</gene>